<dbReference type="NCBIfam" id="TIGR00135">
    <property type="entry name" value="gatC"/>
    <property type="match status" value="1"/>
</dbReference>
<dbReference type="GO" id="GO:0005524">
    <property type="term" value="F:ATP binding"/>
    <property type="evidence" value="ECO:0007669"/>
    <property type="project" value="UniProtKB-KW"/>
</dbReference>
<keyword evidence="1" id="KW-0067">ATP-binding</keyword>
<dbReference type="GO" id="GO:0006450">
    <property type="term" value="P:regulation of translational fidelity"/>
    <property type="evidence" value="ECO:0007669"/>
    <property type="project" value="InterPro"/>
</dbReference>
<comment type="function">
    <text evidence="1">Allows the formation of correctly charged Asn-tRNA(Asn) or Gln-tRNA(Gln) through the transamidation of misacylated Asp-tRNA(Asn) or Glu-tRNA(Gln) in organisms which lack either or both of asparaginyl-tRNA or glutaminyl-tRNA synthetases. The reaction takes place in the presence of glutamine and ATP through an activated phospho-Asp-tRNA(Asn) or phospho-Glu-tRNA(Gln).</text>
</comment>
<comment type="catalytic activity">
    <reaction evidence="1">
        <text>L-glutamyl-tRNA(Gln) + L-glutamine + ATP + H2O = L-glutaminyl-tRNA(Gln) + L-glutamate + ADP + phosphate + H(+)</text>
        <dbReference type="Rhea" id="RHEA:17521"/>
        <dbReference type="Rhea" id="RHEA-COMP:9681"/>
        <dbReference type="Rhea" id="RHEA-COMP:9684"/>
        <dbReference type="ChEBI" id="CHEBI:15377"/>
        <dbReference type="ChEBI" id="CHEBI:15378"/>
        <dbReference type="ChEBI" id="CHEBI:29985"/>
        <dbReference type="ChEBI" id="CHEBI:30616"/>
        <dbReference type="ChEBI" id="CHEBI:43474"/>
        <dbReference type="ChEBI" id="CHEBI:58359"/>
        <dbReference type="ChEBI" id="CHEBI:78520"/>
        <dbReference type="ChEBI" id="CHEBI:78521"/>
        <dbReference type="ChEBI" id="CHEBI:456216"/>
    </reaction>
</comment>
<comment type="subunit">
    <text evidence="1">Heterotrimer of A, B and C subunits.</text>
</comment>
<dbReference type="PANTHER" id="PTHR15004:SF0">
    <property type="entry name" value="GLUTAMYL-TRNA(GLN) AMIDOTRANSFERASE SUBUNIT C, MITOCHONDRIAL"/>
    <property type="match status" value="1"/>
</dbReference>
<accession>A0A0U1Q3D7</accession>
<evidence type="ECO:0000256" key="1">
    <source>
        <dbReference type="HAMAP-Rule" id="MF_00122"/>
    </source>
</evidence>
<organism evidence="2 3">
    <name type="scientific">Lampropedia cohaerens</name>
    <dbReference type="NCBI Taxonomy" id="1610491"/>
    <lineage>
        <taxon>Bacteria</taxon>
        <taxon>Pseudomonadati</taxon>
        <taxon>Pseudomonadota</taxon>
        <taxon>Betaproteobacteria</taxon>
        <taxon>Burkholderiales</taxon>
        <taxon>Comamonadaceae</taxon>
        <taxon>Lampropedia</taxon>
    </lineage>
</organism>
<dbReference type="HAMAP" id="MF_00122">
    <property type="entry name" value="GatC"/>
    <property type="match status" value="1"/>
</dbReference>
<dbReference type="InterPro" id="IPR003837">
    <property type="entry name" value="GatC"/>
</dbReference>
<evidence type="ECO:0000313" key="2">
    <source>
        <dbReference type="EMBL" id="KKW69259.1"/>
    </source>
</evidence>
<dbReference type="GO" id="GO:0050567">
    <property type="term" value="F:glutaminyl-tRNA synthase (glutamine-hydrolyzing) activity"/>
    <property type="evidence" value="ECO:0007669"/>
    <property type="project" value="UniProtKB-UniRule"/>
</dbReference>
<dbReference type="OrthoDB" id="9794326at2"/>
<dbReference type="PANTHER" id="PTHR15004">
    <property type="entry name" value="GLUTAMYL-TRNA(GLN) AMIDOTRANSFERASE SUBUNIT C, MITOCHONDRIAL"/>
    <property type="match status" value="1"/>
</dbReference>
<dbReference type="GO" id="GO:0016740">
    <property type="term" value="F:transferase activity"/>
    <property type="evidence" value="ECO:0007669"/>
    <property type="project" value="UniProtKB-KW"/>
</dbReference>
<dbReference type="GO" id="GO:0006412">
    <property type="term" value="P:translation"/>
    <property type="evidence" value="ECO:0007669"/>
    <property type="project" value="UniProtKB-UniRule"/>
</dbReference>
<keyword evidence="1" id="KW-0547">Nucleotide-binding</keyword>
<dbReference type="InterPro" id="IPR036113">
    <property type="entry name" value="Asp/Glu-ADT_sf_sub_c"/>
</dbReference>
<dbReference type="SUPFAM" id="SSF141000">
    <property type="entry name" value="Glu-tRNAGln amidotransferase C subunit"/>
    <property type="match status" value="1"/>
</dbReference>
<dbReference type="EMBL" id="LBNQ01000008">
    <property type="protein sequence ID" value="KKW69259.1"/>
    <property type="molecule type" value="Genomic_DNA"/>
</dbReference>
<keyword evidence="1" id="KW-0436">Ligase</keyword>
<dbReference type="GO" id="GO:0050566">
    <property type="term" value="F:asparaginyl-tRNA synthase (glutamine-hydrolyzing) activity"/>
    <property type="evidence" value="ECO:0007669"/>
    <property type="project" value="RHEA"/>
</dbReference>
<keyword evidence="3" id="KW-1185">Reference proteome</keyword>
<dbReference type="Gene3D" id="1.10.20.60">
    <property type="entry name" value="Glu-tRNAGln amidotransferase C subunit, N-terminal domain"/>
    <property type="match status" value="1"/>
</dbReference>
<comment type="caution">
    <text evidence="2">The sequence shown here is derived from an EMBL/GenBank/DDBJ whole genome shotgun (WGS) entry which is preliminary data.</text>
</comment>
<reference evidence="2 3" key="1">
    <citation type="submission" date="2015-05" db="EMBL/GenBank/DDBJ databases">
        <title>Draft genome sequence of Lampropedia sp. CT6, isolated from the microbial mat of a hot water spring, located at Manikaran, India.</title>
        <authorList>
            <person name="Tripathi C."/>
            <person name="Rani P."/>
            <person name="Mahato N.K."/>
            <person name="Lal R."/>
        </authorList>
    </citation>
    <scope>NUCLEOTIDE SEQUENCE [LARGE SCALE GENOMIC DNA]</scope>
    <source>
        <strain evidence="2 3">CT6</strain>
    </source>
</reference>
<sequence length="102" mass="11220">MSLSADDFQRIAALAKLRFEPAESQALLATMNRFFALVEQMDAVDTSSTEPLFHPVSAVQDIALRLRDDEPLADDALARRAANMQNAPAAEEGFFLVPKVIE</sequence>
<keyword evidence="1" id="KW-0648">Protein biosynthesis</keyword>
<dbReference type="Proteomes" id="UP000050580">
    <property type="component" value="Unassembled WGS sequence"/>
</dbReference>
<comment type="catalytic activity">
    <reaction evidence="1">
        <text>L-aspartyl-tRNA(Asn) + L-glutamine + ATP + H2O = L-asparaginyl-tRNA(Asn) + L-glutamate + ADP + phosphate + 2 H(+)</text>
        <dbReference type="Rhea" id="RHEA:14513"/>
        <dbReference type="Rhea" id="RHEA-COMP:9674"/>
        <dbReference type="Rhea" id="RHEA-COMP:9677"/>
        <dbReference type="ChEBI" id="CHEBI:15377"/>
        <dbReference type="ChEBI" id="CHEBI:15378"/>
        <dbReference type="ChEBI" id="CHEBI:29985"/>
        <dbReference type="ChEBI" id="CHEBI:30616"/>
        <dbReference type="ChEBI" id="CHEBI:43474"/>
        <dbReference type="ChEBI" id="CHEBI:58359"/>
        <dbReference type="ChEBI" id="CHEBI:78515"/>
        <dbReference type="ChEBI" id="CHEBI:78516"/>
        <dbReference type="ChEBI" id="CHEBI:456216"/>
    </reaction>
</comment>
<keyword evidence="2" id="KW-0808">Transferase</keyword>
<dbReference type="RefSeq" id="WP_046740381.1">
    <property type="nucleotide sequence ID" value="NZ_LBNQ01000008.1"/>
</dbReference>
<comment type="similarity">
    <text evidence="1">Belongs to the GatC family.</text>
</comment>
<dbReference type="AlphaFoldDB" id="A0A0U1Q3D7"/>
<dbReference type="GO" id="GO:0070681">
    <property type="term" value="P:glutaminyl-tRNAGln biosynthesis via transamidation"/>
    <property type="evidence" value="ECO:0007669"/>
    <property type="project" value="TreeGrafter"/>
</dbReference>
<name>A0A0U1Q3D7_9BURK</name>
<dbReference type="Pfam" id="PF02686">
    <property type="entry name" value="GatC"/>
    <property type="match status" value="1"/>
</dbReference>
<protein>
    <recommendedName>
        <fullName evidence="1">Aspartyl/glutamyl-tRNA(Asn/Gln) amidotransferase subunit C</fullName>
        <shortName evidence="1">Asp/Glu-ADT subunit C</shortName>
        <ecNumber evidence="1">6.3.5.-</ecNumber>
    </recommendedName>
</protein>
<dbReference type="STRING" id="1610491.AAV94_00550"/>
<evidence type="ECO:0000313" key="3">
    <source>
        <dbReference type="Proteomes" id="UP000050580"/>
    </source>
</evidence>
<gene>
    <name evidence="1" type="primary">gatC</name>
    <name evidence="2" type="ORF">AAV94_00550</name>
</gene>
<proteinExistence type="inferred from homology"/>
<dbReference type="EC" id="6.3.5.-" evidence="1"/>